<dbReference type="EMBL" id="QHKO01000008">
    <property type="protein sequence ID" value="RAL20663.1"/>
    <property type="molecule type" value="Genomic_DNA"/>
</dbReference>
<name>A0A328C313_9DELT</name>
<dbReference type="PANTHER" id="PTHR35579:SF6">
    <property type="entry name" value="DUF324 DOMAIN-CONTAINING PROTEIN"/>
    <property type="match status" value="1"/>
</dbReference>
<sequence>MNNAQLPLDDAMPGRPILARWVICGTLRLETAMHLGGKTSERVDKTVLRDARDGGPLLPGTTLAGALRNALADRLVGYGVEEPVSVSRLFGGGRGDDDGAQSPLIVFDAIGRFPEGQGSEIRDGVAISPTTGTAEDNKKYDYEVLPAGTSFPIRLDLLVANASQEKEQVEALATSLDALSDGETAFGAKRSRGLGRVSATWTARRFDLTTPAGWMAWAQADHEFPHNTADEDFSALDALRAAAPESLTALTVLTDARQRVVLELHLKVEGDVLIRSPGASPDAPDVSHLTSGGSPILSGTSLGGALRSQALRIARLVRHRKGDGDRLIDELFGPRFEGQRPPPGLKLFASRLRVGEAVIKGGSSPRQTRVAIDRFTQGVIPTALFDEQVQSGGEACVQLELRDPRAGELGLLLLVLKDLLSGELPVGGASAVGRGVLTGAARLTFYDGDDTEPRSAIIRPGSSPAGDAAAEIEAAIQQFVEPSSVNHEVEVAAGVIEEGVSQ</sequence>
<gene>
    <name evidence="3" type="ORF">DL240_15205</name>
</gene>
<dbReference type="InterPro" id="IPR005537">
    <property type="entry name" value="RAMP_III_fam"/>
</dbReference>
<dbReference type="GO" id="GO:0051607">
    <property type="term" value="P:defense response to virus"/>
    <property type="evidence" value="ECO:0007669"/>
    <property type="project" value="UniProtKB-KW"/>
</dbReference>
<organism evidence="3 4">
    <name type="scientific">Lujinxingia litoralis</name>
    <dbReference type="NCBI Taxonomy" id="2211119"/>
    <lineage>
        <taxon>Bacteria</taxon>
        <taxon>Deltaproteobacteria</taxon>
        <taxon>Bradymonadales</taxon>
        <taxon>Lujinxingiaceae</taxon>
        <taxon>Lujinxingia</taxon>
    </lineage>
</organism>
<dbReference type="PANTHER" id="PTHR35579">
    <property type="entry name" value="CRISPR SYSTEM CMS ENDORIBONUCLEASE CSM3"/>
    <property type="match status" value="1"/>
</dbReference>
<feature type="domain" description="CRISPR type III-associated protein" evidence="2">
    <location>
        <begin position="288"/>
        <end position="437"/>
    </location>
</feature>
<comment type="caution">
    <text evidence="3">The sequence shown here is derived from an EMBL/GenBank/DDBJ whole genome shotgun (WGS) entry which is preliminary data.</text>
</comment>
<evidence type="ECO:0000313" key="3">
    <source>
        <dbReference type="EMBL" id="RAL20663.1"/>
    </source>
</evidence>
<dbReference type="Pfam" id="PF03787">
    <property type="entry name" value="RAMPs"/>
    <property type="match status" value="2"/>
</dbReference>
<dbReference type="AlphaFoldDB" id="A0A328C313"/>
<feature type="domain" description="CRISPR type III-associated protein" evidence="2">
    <location>
        <begin position="26"/>
        <end position="198"/>
    </location>
</feature>
<reference evidence="3 4" key="1">
    <citation type="submission" date="2018-05" db="EMBL/GenBank/DDBJ databases">
        <title>Lujinxingia marina gen. nov. sp. nov., a new facultative anaerobic member of the class Deltaproteobacteria, and proposal of Lujinxingaceae fam. nov.</title>
        <authorList>
            <person name="Li C.-M."/>
        </authorList>
    </citation>
    <scope>NUCLEOTIDE SEQUENCE [LARGE SCALE GENOMIC DNA]</scope>
    <source>
        <strain evidence="3 4">B210</strain>
    </source>
</reference>
<evidence type="ECO:0000259" key="2">
    <source>
        <dbReference type="Pfam" id="PF03787"/>
    </source>
</evidence>
<proteinExistence type="predicted"/>
<dbReference type="OrthoDB" id="5491801at2"/>
<keyword evidence="1" id="KW-0051">Antiviral defense</keyword>
<dbReference type="InterPro" id="IPR052216">
    <property type="entry name" value="CRISPR_Csm3_endoribonuclease"/>
</dbReference>
<dbReference type="CDD" id="cd09726">
    <property type="entry name" value="RAMP_I_III"/>
    <property type="match status" value="2"/>
</dbReference>
<evidence type="ECO:0000313" key="4">
    <source>
        <dbReference type="Proteomes" id="UP000249169"/>
    </source>
</evidence>
<evidence type="ECO:0000256" key="1">
    <source>
        <dbReference type="ARBA" id="ARBA00023118"/>
    </source>
</evidence>
<dbReference type="Proteomes" id="UP000249169">
    <property type="component" value="Unassembled WGS sequence"/>
</dbReference>
<dbReference type="RefSeq" id="WP_111730755.1">
    <property type="nucleotide sequence ID" value="NZ_QHKO01000008.1"/>
</dbReference>
<protein>
    <recommendedName>
        <fullName evidence="2">CRISPR type III-associated protein domain-containing protein</fullName>
    </recommendedName>
</protein>
<accession>A0A328C313</accession>
<keyword evidence="4" id="KW-1185">Reference proteome</keyword>